<keyword evidence="4" id="KW-1185">Reference proteome</keyword>
<evidence type="ECO:0000256" key="2">
    <source>
        <dbReference type="SAM" id="SignalP"/>
    </source>
</evidence>
<dbReference type="CDD" id="cd22209">
    <property type="entry name" value="EMC10"/>
    <property type="match status" value="1"/>
</dbReference>
<dbReference type="EMBL" id="JASJQH010000079">
    <property type="protein sequence ID" value="KAK9767422.1"/>
    <property type="molecule type" value="Genomic_DNA"/>
</dbReference>
<keyword evidence="1" id="KW-1133">Transmembrane helix</keyword>
<evidence type="ECO:0000313" key="4">
    <source>
        <dbReference type="Proteomes" id="UP001479436"/>
    </source>
</evidence>
<keyword evidence="1" id="KW-0812">Transmembrane</keyword>
<dbReference type="Proteomes" id="UP001479436">
    <property type="component" value="Unassembled WGS sequence"/>
</dbReference>
<dbReference type="PANTHER" id="PTHR39219:SF1">
    <property type="entry name" value="ER MEMBRANE PROTEIN COMPLEX SUBUNIT 10"/>
    <property type="match status" value="1"/>
</dbReference>
<evidence type="ECO:0008006" key="5">
    <source>
        <dbReference type="Google" id="ProtNLM"/>
    </source>
</evidence>
<accession>A0ABR2X153</accession>
<protein>
    <recommendedName>
        <fullName evidence="5">ER membrane protein complex subunit 10</fullName>
    </recommendedName>
</protein>
<evidence type="ECO:0000313" key="3">
    <source>
        <dbReference type="EMBL" id="KAK9767422.1"/>
    </source>
</evidence>
<dbReference type="PANTHER" id="PTHR39219">
    <property type="entry name" value="ER MEMBRANE PROTEIN COMPLEX SUBUNIT 10"/>
    <property type="match status" value="1"/>
</dbReference>
<gene>
    <name evidence="3" type="ORF">K7432_002821</name>
</gene>
<name>A0ABR2X153_9FUNG</name>
<organism evidence="3 4">
    <name type="scientific">Basidiobolus ranarum</name>
    <dbReference type="NCBI Taxonomy" id="34480"/>
    <lineage>
        <taxon>Eukaryota</taxon>
        <taxon>Fungi</taxon>
        <taxon>Fungi incertae sedis</taxon>
        <taxon>Zoopagomycota</taxon>
        <taxon>Entomophthoromycotina</taxon>
        <taxon>Basidiobolomycetes</taxon>
        <taxon>Basidiobolales</taxon>
        <taxon>Basidiobolaceae</taxon>
        <taxon>Basidiobolus</taxon>
    </lineage>
</organism>
<evidence type="ECO:0000256" key="1">
    <source>
        <dbReference type="SAM" id="Phobius"/>
    </source>
</evidence>
<comment type="caution">
    <text evidence="3">The sequence shown here is derived from an EMBL/GenBank/DDBJ whole genome shotgun (WGS) entry which is preliminary data.</text>
</comment>
<keyword evidence="1" id="KW-0472">Membrane</keyword>
<proteinExistence type="predicted"/>
<keyword evidence="2" id="KW-0732">Signal</keyword>
<feature type="signal peptide" evidence="2">
    <location>
        <begin position="1"/>
        <end position="17"/>
    </location>
</feature>
<dbReference type="Pfam" id="PF21203">
    <property type="entry name" value="ECM10"/>
    <property type="match status" value="1"/>
</dbReference>
<sequence length="203" mass="23409">MKITFTLLLTFLCVSLAINGEDTQEQRIGVWHKIESQEEYIKRGEIVYTLKPKTAKYITDENSPQLKHSDNSLYTVKVGSLRENEVEAVTFSSVKWCMLEASQFSDKFTLHFDKEENFFHADYHPGAHDCQQSNLGSDVIFNTSVELAKPYYELRPKLQRINQEELKQKETAENTNFFMKYWYIIVPVVLVLLVGGGDAPKEG</sequence>
<feature type="chain" id="PRO_5047364600" description="ER membrane protein complex subunit 10" evidence="2">
    <location>
        <begin position="18"/>
        <end position="203"/>
    </location>
</feature>
<feature type="transmembrane region" description="Helical" evidence="1">
    <location>
        <begin position="181"/>
        <end position="199"/>
    </location>
</feature>
<reference evidence="3 4" key="1">
    <citation type="submission" date="2023-04" db="EMBL/GenBank/DDBJ databases">
        <title>Genome of Basidiobolus ranarum AG-B5.</title>
        <authorList>
            <person name="Stajich J.E."/>
            <person name="Carter-House D."/>
            <person name="Gryganskyi A."/>
        </authorList>
    </citation>
    <scope>NUCLEOTIDE SEQUENCE [LARGE SCALE GENOMIC DNA]</scope>
    <source>
        <strain evidence="3 4">AG-B5</strain>
    </source>
</reference>